<dbReference type="Gene3D" id="3.30.30.60">
    <property type="entry name" value="D-lysine 5,6-aminomutase beta subunit KamE, N-terminal domain"/>
    <property type="match status" value="1"/>
</dbReference>
<dbReference type="Pfam" id="PF09043">
    <property type="entry name" value="Lys-AminoMut_A"/>
    <property type="match status" value="1"/>
</dbReference>
<keyword evidence="7" id="KW-1185">Reference proteome</keyword>
<evidence type="ECO:0000256" key="1">
    <source>
        <dbReference type="ARBA" id="ARBA00001922"/>
    </source>
</evidence>
<evidence type="ECO:0000313" key="6">
    <source>
        <dbReference type="EMBL" id="EYE89651.1"/>
    </source>
</evidence>
<evidence type="ECO:0000256" key="4">
    <source>
        <dbReference type="ARBA" id="ARBA00023285"/>
    </source>
</evidence>
<dbReference type="InterPro" id="IPR006158">
    <property type="entry name" value="Cobalamin-bd"/>
</dbReference>
<keyword evidence="4" id="KW-0170">Cobalt</keyword>
<dbReference type="InterPro" id="IPR016176">
    <property type="entry name" value="Cbl-dep_enz_cat"/>
</dbReference>
<evidence type="ECO:0000256" key="2">
    <source>
        <dbReference type="ARBA" id="ARBA00022628"/>
    </source>
</evidence>
<dbReference type="Gene3D" id="3.20.20.440">
    <property type="entry name" value="D-Lysine 5,6-aminomutase alpha subunit"/>
    <property type="match status" value="1"/>
</dbReference>
<keyword evidence="3" id="KW-0413">Isomerase</keyword>
<evidence type="ECO:0000256" key="3">
    <source>
        <dbReference type="ARBA" id="ARBA00023235"/>
    </source>
</evidence>
<dbReference type="RefSeq" id="WP_035377387.1">
    <property type="nucleotide sequence ID" value="NZ_AZQP01000002.1"/>
</dbReference>
<protein>
    <submittedName>
        <fullName evidence="6">LuxR family transcriptional regulator</fullName>
    </submittedName>
</protein>
<dbReference type="STRING" id="1403537.Q428_01130"/>
<dbReference type="InterPro" id="IPR028991">
    <property type="entry name" value="KamE_N"/>
</dbReference>
<dbReference type="SUPFAM" id="SSF52242">
    <property type="entry name" value="Cobalamin (vitamin B12)-binding domain"/>
    <property type="match status" value="1"/>
</dbReference>
<dbReference type="InterPro" id="IPR036724">
    <property type="entry name" value="Cobalamin-bd_sf"/>
</dbReference>
<dbReference type="Gene3D" id="3.40.50.280">
    <property type="entry name" value="Cobalamin-binding domain"/>
    <property type="match status" value="1"/>
</dbReference>
<evidence type="ECO:0000259" key="5">
    <source>
        <dbReference type="PROSITE" id="PS51332"/>
    </source>
</evidence>
<dbReference type="GO" id="GO:0046983">
    <property type="term" value="F:protein dimerization activity"/>
    <property type="evidence" value="ECO:0007669"/>
    <property type="project" value="InterPro"/>
</dbReference>
<sequence length="734" mass="82722">MELRRDQKIDVEEILKDLENYRPRRRGWHWREPVENLEMGPFTYLEMSKPLKNSYGLPSSKYFKDIDPQPRPVITTEIASGRFEDDIRRMRMAAWHGADHIMVIRTAGQSHFDGLIEGTPQGIGGIPVTRKQVRAQRKALDMIEDEVGRPINYHSYVSGEAGPDIAVMFAEEGVNGAHQDPQYNVLYRNINMVRSFVDAAEAKKVMSWADMAQIDGAHNANATAREAWKVMPELMVQHAINAIYSRKVGMNPKNICLSTVPPTAPPAPCLRLDLPYAVALRELFKEYRMRAQMNTKYMESCTREATVTHVLDLLISELTSADIQSTITPDEGRNVPWHYNNIHAINTAKQTFAGLDGLKEMVELKETGYLREKARELKERAVLFMEEILEVGGYFKAVEEGFFVDSGYYPERNGDGIARKIDGGLGAGTVYPRDEDYMAPVTAHFGYNNLPEGIKNPSDLIEGCTFEKPEKIVYIDELDEEDNVYKRLDESRKYFKKEHLKPEVEWAGDGYVLQTMFLPIDVRAAEVAAVEIGKKMGLEDVEVVHKQVLQEAEGTLIEIKGKVQFEIDVTKLNIPPVQHVMSDDEIRAEIERRPMKIVAGTVGQDEHSVGLREVIDIKHGGIEKYGIEVIYLGTSVPCEKIVDAAIEANADAILASTIISHDNIHYKNMKRIHELCIEKGIRDRIMIAAGGTQVINELAIEAGVDQGFGRGTKGVHVATFFVEKRRELEAKGLI</sequence>
<accession>A0A017RYK4</accession>
<name>A0A017RYK4_9CLOT</name>
<dbReference type="Pfam" id="PF02310">
    <property type="entry name" value="B12-binding"/>
    <property type="match status" value="1"/>
</dbReference>
<dbReference type="EMBL" id="AZQP01000002">
    <property type="protein sequence ID" value="EYE89651.1"/>
    <property type="molecule type" value="Genomic_DNA"/>
</dbReference>
<dbReference type="GO" id="GO:0016853">
    <property type="term" value="F:isomerase activity"/>
    <property type="evidence" value="ECO:0007669"/>
    <property type="project" value="UniProtKB-KW"/>
</dbReference>
<organism evidence="6 7">
    <name type="scientific">Fervidicella metallireducens AeB</name>
    <dbReference type="NCBI Taxonomy" id="1403537"/>
    <lineage>
        <taxon>Bacteria</taxon>
        <taxon>Bacillati</taxon>
        <taxon>Bacillota</taxon>
        <taxon>Clostridia</taxon>
        <taxon>Eubacteriales</taxon>
        <taxon>Clostridiaceae</taxon>
        <taxon>Fervidicella</taxon>
    </lineage>
</organism>
<dbReference type="InterPro" id="IPR037086">
    <property type="entry name" value="Lys-AminoMut_asu_sf"/>
</dbReference>
<dbReference type="OrthoDB" id="9759220at2"/>
<comment type="cofactor">
    <cofactor evidence="1">
        <name>adenosylcob(III)alamin</name>
        <dbReference type="ChEBI" id="CHEBI:18408"/>
    </cofactor>
</comment>
<keyword evidence="2" id="KW-0846">Cobalamin</keyword>
<feature type="domain" description="B12-binding" evidence="5">
    <location>
        <begin position="594"/>
        <end position="732"/>
    </location>
</feature>
<dbReference type="GO" id="GO:0046872">
    <property type="term" value="F:metal ion binding"/>
    <property type="evidence" value="ECO:0007669"/>
    <property type="project" value="InterPro"/>
</dbReference>
<dbReference type="InterPro" id="IPR015130">
    <property type="entry name" value="Lys-AminoMut_A"/>
</dbReference>
<dbReference type="GO" id="GO:0031419">
    <property type="term" value="F:cobalamin binding"/>
    <property type="evidence" value="ECO:0007669"/>
    <property type="project" value="UniProtKB-KW"/>
</dbReference>
<dbReference type="CDD" id="cd02067">
    <property type="entry name" value="B12-binding"/>
    <property type="match status" value="1"/>
</dbReference>
<reference evidence="6 7" key="1">
    <citation type="journal article" date="2014" name="Genome Announc.">
        <title>Draft Genome Sequence of Fervidicella metallireducens Strain AeBT, an Iron-Reducing Thermoanaerobe from the Great Artesian Basin.</title>
        <authorList>
            <person name="Patel B.K."/>
        </authorList>
    </citation>
    <scope>NUCLEOTIDE SEQUENCE [LARGE SCALE GENOMIC DNA]</scope>
    <source>
        <strain evidence="6 7">AeB</strain>
    </source>
</reference>
<gene>
    <name evidence="6" type="ORF">Q428_01130</name>
</gene>
<proteinExistence type="predicted"/>
<evidence type="ECO:0000313" key="7">
    <source>
        <dbReference type="Proteomes" id="UP000019681"/>
    </source>
</evidence>
<dbReference type="Proteomes" id="UP000019681">
    <property type="component" value="Unassembled WGS sequence"/>
</dbReference>
<dbReference type="AlphaFoldDB" id="A0A017RYK4"/>
<dbReference type="InterPro" id="IPR036843">
    <property type="entry name" value="KamE_N_sf"/>
</dbReference>
<comment type="caution">
    <text evidence="6">The sequence shown here is derived from an EMBL/GenBank/DDBJ whole genome shotgun (WGS) entry which is preliminary data.</text>
</comment>
<dbReference type="PROSITE" id="PS51332">
    <property type="entry name" value="B12_BINDING"/>
    <property type="match status" value="1"/>
</dbReference>
<dbReference type="InterPro" id="IPR049834">
    <property type="entry name" value="OraE-like"/>
</dbReference>
<dbReference type="Pfam" id="PF16554">
    <property type="entry name" value="OAM_dimer"/>
    <property type="match status" value="1"/>
</dbReference>
<dbReference type="SUPFAM" id="SSF51703">
    <property type="entry name" value="Cobalamin (vitamin B12)-dependent enzymes"/>
    <property type="match status" value="1"/>
</dbReference>
<dbReference type="NCBIfam" id="NF040743">
    <property type="entry name" value="ornith_mutase_E"/>
    <property type="match status" value="1"/>
</dbReference>